<feature type="chain" id="PRO_5013508083" description="Seroin transcript 1B" evidence="2">
    <location>
        <begin position="19"/>
        <end position="230"/>
    </location>
</feature>
<feature type="region of interest" description="Disordered" evidence="1">
    <location>
        <begin position="185"/>
        <end position="230"/>
    </location>
</feature>
<reference evidence="3" key="1">
    <citation type="submission" date="2017-09" db="EMBL/GenBank/DDBJ databases">
        <title>Contemporary evolution of a Lepidopteran species, Heliothis virescens, in response to modern agricultural practices.</title>
        <authorList>
            <person name="Fritz M.L."/>
            <person name="Deyonke A.M."/>
            <person name="Papanicolaou A."/>
            <person name="Micinski S."/>
            <person name="Westbrook J."/>
            <person name="Gould F."/>
        </authorList>
    </citation>
    <scope>NUCLEOTIDE SEQUENCE [LARGE SCALE GENOMIC DNA]</scope>
    <source>
        <strain evidence="3">HvINT-</strain>
        <tissue evidence="3">Whole body</tissue>
    </source>
</reference>
<feature type="compositionally biased region" description="Basic and acidic residues" evidence="1">
    <location>
        <begin position="210"/>
        <end position="230"/>
    </location>
</feature>
<dbReference type="EMBL" id="NWSH01004778">
    <property type="protein sequence ID" value="PCG64696.1"/>
    <property type="molecule type" value="Genomic_DNA"/>
</dbReference>
<accession>A0A2A4IXY5</accession>
<sequence length="230" mass="25677">MAVTIVFIVASLVAITGAGYPWADSDDEFPPFPVPMFRFAPMPKLRSMNTMPTFPMPYFPFPNFPELPQIPTIEDIAKANPGKGGSYSGVVVSSKHEMKRDEDGKLVKTGGSTILINNDGDVKIEKTGDSPPEIPQRNGFFKFDAPQPKPFKLNNMFKKFEFNFEPLDPERLKKYVPGQNEFFKGKSVRSHSSSSNVNGVVNQEASVVRVENDNGRVNEENISFRKGPER</sequence>
<gene>
    <name evidence="3" type="ORF">B5V51_10273</name>
</gene>
<name>A0A2A4IXY5_HELVI</name>
<dbReference type="EMBL" id="NWSH01004778">
    <property type="protein sequence ID" value="PCG64695.1"/>
    <property type="molecule type" value="Genomic_DNA"/>
</dbReference>
<evidence type="ECO:0008006" key="4">
    <source>
        <dbReference type="Google" id="ProtNLM"/>
    </source>
</evidence>
<evidence type="ECO:0000256" key="2">
    <source>
        <dbReference type="SAM" id="SignalP"/>
    </source>
</evidence>
<organism evidence="3">
    <name type="scientific">Heliothis virescens</name>
    <name type="common">Tobacco budworm moth</name>
    <dbReference type="NCBI Taxonomy" id="7102"/>
    <lineage>
        <taxon>Eukaryota</taxon>
        <taxon>Metazoa</taxon>
        <taxon>Ecdysozoa</taxon>
        <taxon>Arthropoda</taxon>
        <taxon>Hexapoda</taxon>
        <taxon>Insecta</taxon>
        <taxon>Pterygota</taxon>
        <taxon>Neoptera</taxon>
        <taxon>Endopterygota</taxon>
        <taxon>Lepidoptera</taxon>
        <taxon>Glossata</taxon>
        <taxon>Ditrysia</taxon>
        <taxon>Noctuoidea</taxon>
        <taxon>Noctuidae</taxon>
        <taxon>Heliothinae</taxon>
        <taxon>Heliothis</taxon>
    </lineage>
</organism>
<evidence type="ECO:0000313" key="3">
    <source>
        <dbReference type="EMBL" id="PCG64695.1"/>
    </source>
</evidence>
<proteinExistence type="predicted"/>
<dbReference type="AlphaFoldDB" id="A0A2A4IXY5"/>
<protein>
    <recommendedName>
        <fullName evidence="4">Seroin transcript 1B</fullName>
    </recommendedName>
</protein>
<comment type="caution">
    <text evidence="3">The sequence shown here is derived from an EMBL/GenBank/DDBJ whole genome shotgun (WGS) entry which is preliminary data.</text>
</comment>
<feature type="signal peptide" evidence="2">
    <location>
        <begin position="1"/>
        <end position="18"/>
    </location>
</feature>
<keyword evidence="2" id="KW-0732">Signal</keyword>
<evidence type="ECO:0000256" key="1">
    <source>
        <dbReference type="SAM" id="MobiDB-lite"/>
    </source>
</evidence>
<feature type="compositionally biased region" description="Low complexity" evidence="1">
    <location>
        <begin position="190"/>
        <end position="202"/>
    </location>
</feature>